<reference evidence="3 4" key="1">
    <citation type="submission" date="2019-08" db="EMBL/GenBank/DDBJ databases">
        <title>Deep-cultivation of Planctomycetes and their phenomic and genomic characterization uncovers novel biology.</title>
        <authorList>
            <person name="Wiegand S."/>
            <person name="Jogler M."/>
            <person name="Boedeker C."/>
            <person name="Pinto D."/>
            <person name="Vollmers J."/>
            <person name="Rivas-Marin E."/>
            <person name="Kohn T."/>
            <person name="Peeters S.H."/>
            <person name="Heuer A."/>
            <person name="Rast P."/>
            <person name="Oberbeckmann S."/>
            <person name="Bunk B."/>
            <person name="Jeske O."/>
            <person name="Meyerdierks A."/>
            <person name="Storesund J.E."/>
            <person name="Kallscheuer N."/>
            <person name="Luecker S."/>
            <person name="Lage O.M."/>
            <person name="Pohl T."/>
            <person name="Merkel B.J."/>
            <person name="Hornburger P."/>
            <person name="Mueller R.-W."/>
            <person name="Bruemmer F."/>
            <person name="Labrenz M."/>
            <person name="Spormann A.M."/>
            <person name="Op den Camp H."/>
            <person name="Overmann J."/>
            <person name="Amann R."/>
            <person name="Jetten M.S.M."/>
            <person name="Mascher T."/>
            <person name="Medema M.H."/>
            <person name="Devos D.P."/>
            <person name="Kaster A.-K."/>
            <person name="Ovreas L."/>
            <person name="Rohde M."/>
            <person name="Galperin M.Y."/>
            <person name="Jogler C."/>
        </authorList>
    </citation>
    <scope>NUCLEOTIDE SEQUENCE [LARGE SCALE GENOMIC DNA]</scope>
    <source>
        <strain evidence="3 4">Pr1d</strain>
    </source>
</reference>
<dbReference type="AlphaFoldDB" id="A0A5B9QFP1"/>
<evidence type="ECO:0000313" key="4">
    <source>
        <dbReference type="Proteomes" id="UP000323917"/>
    </source>
</evidence>
<dbReference type="EMBL" id="CP042913">
    <property type="protein sequence ID" value="QEG36719.1"/>
    <property type="molecule type" value="Genomic_DNA"/>
</dbReference>
<keyword evidence="1 3" id="KW-0808">Transferase</keyword>
<accession>A0A5B9QFP1</accession>
<dbReference type="Pfam" id="PF13847">
    <property type="entry name" value="Methyltransf_31"/>
    <property type="match status" value="1"/>
</dbReference>
<proteinExistence type="predicted"/>
<name>A0A5B9QFP1_9BACT</name>
<feature type="domain" description="Methyltransferase" evidence="2">
    <location>
        <begin position="76"/>
        <end position="189"/>
    </location>
</feature>
<keyword evidence="4" id="KW-1185">Reference proteome</keyword>
<dbReference type="PANTHER" id="PTHR43861:SF3">
    <property type="entry name" value="PUTATIVE (AFU_ORTHOLOGUE AFUA_2G14390)-RELATED"/>
    <property type="match status" value="1"/>
</dbReference>
<dbReference type="InterPro" id="IPR029063">
    <property type="entry name" value="SAM-dependent_MTases_sf"/>
</dbReference>
<keyword evidence="3" id="KW-0830">Ubiquinone</keyword>
<evidence type="ECO:0000313" key="3">
    <source>
        <dbReference type="EMBL" id="QEG36719.1"/>
    </source>
</evidence>
<gene>
    <name evidence="3" type="primary">ubiE_2</name>
    <name evidence="3" type="ORF">Pr1d_40550</name>
</gene>
<dbReference type="KEGG" id="bgok:Pr1d_40550"/>
<keyword evidence="3" id="KW-0489">Methyltransferase</keyword>
<dbReference type="GO" id="GO:0032259">
    <property type="term" value="P:methylation"/>
    <property type="evidence" value="ECO:0007669"/>
    <property type="project" value="UniProtKB-KW"/>
</dbReference>
<dbReference type="OrthoDB" id="9784101at2"/>
<evidence type="ECO:0000256" key="1">
    <source>
        <dbReference type="ARBA" id="ARBA00022679"/>
    </source>
</evidence>
<dbReference type="CDD" id="cd02440">
    <property type="entry name" value="AdoMet_MTases"/>
    <property type="match status" value="1"/>
</dbReference>
<organism evidence="3 4">
    <name type="scientific">Bythopirellula goksoeyrii</name>
    <dbReference type="NCBI Taxonomy" id="1400387"/>
    <lineage>
        <taxon>Bacteria</taxon>
        <taxon>Pseudomonadati</taxon>
        <taxon>Planctomycetota</taxon>
        <taxon>Planctomycetia</taxon>
        <taxon>Pirellulales</taxon>
        <taxon>Lacipirellulaceae</taxon>
        <taxon>Bythopirellula</taxon>
    </lineage>
</organism>
<dbReference type="GO" id="GO:0043770">
    <property type="term" value="F:demethylmenaquinone methyltransferase activity"/>
    <property type="evidence" value="ECO:0007669"/>
    <property type="project" value="UniProtKB-EC"/>
</dbReference>
<sequence length="235" mass="26604">MTFQSRTYFLGLIVVVLLQFCAFTIAQEATLTPPANKYFGREIATTMHFTGAPWLMRESRQREEDCEKLLGALKIKPGQTVCDLGCGNGFYTLKLARLVGPEGRVVAVDIQPEMLGMLRAAAEAKGIKNIELILGTEVDPRMPAETFDLVLLVDVYHEFSQPAEMLAAIRQSLKPTGRIALAEFREEDPTVPIKPLHKMSKRQILKEYKPNGYELVEVYDELPWQHLMFFGRVEK</sequence>
<protein>
    <submittedName>
        <fullName evidence="3">Ubiquinone/menaquinone biosynthesis C-methyltransferase UbiE</fullName>
        <ecNumber evidence="3">2.1.1.163</ecNumber>
    </submittedName>
</protein>
<dbReference type="Proteomes" id="UP000323917">
    <property type="component" value="Chromosome"/>
</dbReference>
<dbReference type="InterPro" id="IPR025714">
    <property type="entry name" value="Methyltranfer_dom"/>
</dbReference>
<dbReference type="SUPFAM" id="SSF53335">
    <property type="entry name" value="S-adenosyl-L-methionine-dependent methyltransferases"/>
    <property type="match status" value="1"/>
</dbReference>
<dbReference type="RefSeq" id="WP_148075037.1">
    <property type="nucleotide sequence ID" value="NZ_CP042913.1"/>
</dbReference>
<evidence type="ECO:0000259" key="2">
    <source>
        <dbReference type="Pfam" id="PF13847"/>
    </source>
</evidence>
<dbReference type="PANTHER" id="PTHR43861">
    <property type="entry name" value="TRANS-ACONITATE 2-METHYLTRANSFERASE-RELATED"/>
    <property type="match status" value="1"/>
</dbReference>
<dbReference type="EC" id="2.1.1.163" evidence="3"/>
<dbReference type="Gene3D" id="3.40.50.150">
    <property type="entry name" value="Vaccinia Virus protein VP39"/>
    <property type="match status" value="1"/>
</dbReference>